<keyword evidence="22" id="KW-1185">Reference proteome</keyword>
<dbReference type="InterPro" id="IPR025669">
    <property type="entry name" value="AAA_dom"/>
</dbReference>
<feature type="transmembrane region" description="Helical" evidence="17">
    <location>
        <begin position="413"/>
        <end position="433"/>
    </location>
</feature>
<dbReference type="CDD" id="cd05387">
    <property type="entry name" value="BY-kinase"/>
    <property type="match status" value="1"/>
</dbReference>
<dbReference type="RefSeq" id="WP_284364339.1">
    <property type="nucleotide sequence ID" value="NZ_BSNI01000002.1"/>
</dbReference>
<gene>
    <name evidence="21" type="ORF">GCM10007879_21270</name>
</gene>
<protein>
    <recommendedName>
        <fullName evidence="4">non-specific protein-tyrosine kinase</fullName>
        <ecNumber evidence="4">2.7.10.2</ecNumber>
    </recommendedName>
</protein>
<dbReference type="EC" id="2.7.10.2" evidence="4"/>
<evidence type="ECO:0000256" key="8">
    <source>
        <dbReference type="ARBA" id="ARBA00022692"/>
    </source>
</evidence>
<keyword evidence="13 17" id="KW-0472">Membrane</keyword>
<comment type="caution">
    <text evidence="21">The sequence shown here is derived from an EMBL/GenBank/DDBJ whole genome shotgun (WGS) entry which is preliminary data.</text>
</comment>
<name>A0ABQ5URR4_9HYPH</name>
<dbReference type="PANTHER" id="PTHR32309:SF13">
    <property type="entry name" value="FERRIC ENTEROBACTIN TRANSPORT PROTEIN FEPE"/>
    <property type="match status" value="1"/>
</dbReference>
<reference evidence="21" key="2">
    <citation type="submission" date="2023-01" db="EMBL/GenBank/DDBJ databases">
        <title>Draft genome sequence of Maritalea porphyrae strain NBRC 107169.</title>
        <authorList>
            <person name="Sun Q."/>
            <person name="Mori K."/>
        </authorList>
    </citation>
    <scope>NUCLEOTIDE SEQUENCE</scope>
    <source>
        <strain evidence="21">NBRC 107169</strain>
    </source>
</reference>
<evidence type="ECO:0000256" key="11">
    <source>
        <dbReference type="ARBA" id="ARBA00022840"/>
    </source>
</evidence>
<evidence type="ECO:0000256" key="6">
    <source>
        <dbReference type="ARBA" id="ARBA00022519"/>
    </source>
</evidence>
<dbReference type="InterPro" id="IPR027417">
    <property type="entry name" value="P-loop_NTPase"/>
</dbReference>
<keyword evidence="12 17" id="KW-1133">Transmembrane helix</keyword>
<dbReference type="Gene3D" id="3.40.50.300">
    <property type="entry name" value="P-loop containing nucleotide triphosphate hydrolases"/>
    <property type="match status" value="1"/>
</dbReference>
<feature type="domain" description="Polysaccharide chain length determinant N-terminal" evidence="18">
    <location>
        <begin position="5"/>
        <end position="95"/>
    </location>
</feature>
<comment type="similarity">
    <text evidence="3">Belongs to the etk/wzc family.</text>
</comment>
<dbReference type="EMBL" id="BSNI01000002">
    <property type="protein sequence ID" value="GLQ17878.1"/>
    <property type="molecule type" value="Genomic_DNA"/>
</dbReference>
<evidence type="ECO:0000256" key="9">
    <source>
        <dbReference type="ARBA" id="ARBA00022741"/>
    </source>
</evidence>
<evidence type="ECO:0000256" key="3">
    <source>
        <dbReference type="ARBA" id="ARBA00008883"/>
    </source>
</evidence>
<comment type="similarity">
    <text evidence="2">Belongs to the CpsD/CapB family.</text>
</comment>
<keyword evidence="5" id="KW-1003">Cell membrane</keyword>
<dbReference type="InterPro" id="IPR005702">
    <property type="entry name" value="Wzc-like_C"/>
</dbReference>
<dbReference type="InterPro" id="IPR050445">
    <property type="entry name" value="Bact_polysacc_biosynth/exp"/>
</dbReference>
<dbReference type="PANTHER" id="PTHR32309">
    <property type="entry name" value="TYROSINE-PROTEIN KINASE"/>
    <property type="match status" value="1"/>
</dbReference>
<keyword evidence="10" id="KW-0418">Kinase</keyword>
<evidence type="ECO:0000313" key="22">
    <source>
        <dbReference type="Proteomes" id="UP001161405"/>
    </source>
</evidence>
<feature type="transmembrane region" description="Helical" evidence="17">
    <location>
        <begin position="21"/>
        <end position="40"/>
    </location>
</feature>
<dbReference type="Pfam" id="PF13614">
    <property type="entry name" value="AAA_31"/>
    <property type="match status" value="1"/>
</dbReference>
<keyword evidence="11" id="KW-0067">ATP-binding</keyword>
<evidence type="ECO:0000256" key="15">
    <source>
        <dbReference type="ARBA" id="ARBA00051245"/>
    </source>
</evidence>
<reference evidence="21" key="1">
    <citation type="journal article" date="2014" name="Int. J. Syst. Evol. Microbiol.">
        <title>Complete genome of a new Firmicutes species belonging to the dominant human colonic microbiota ('Ruminococcus bicirculans') reveals two chromosomes and a selective capacity to utilize plant glucans.</title>
        <authorList>
            <consortium name="NISC Comparative Sequencing Program"/>
            <person name="Wegmann U."/>
            <person name="Louis P."/>
            <person name="Goesmann A."/>
            <person name="Henrissat B."/>
            <person name="Duncan S.H."/>
            <person name="Flint H.J."/>
        </authorList>
    </citation>
    <scope>NUCLEOTIDE SEQUENCE</scope>
    <source>
        <strain evidence="21">NBRC 107169</strain>
    </source>
</reference>
<evidence type="ECO:0000256" key="7">
    <source>
        <dbReference type="ARBA" id="ARBA00022679"/>
    </source>
</evidence>
<dbReference type="Proteomes" id="UP001161405">
    <property type="component" value="Unassembled WGS sequence"/>
</dbReference>
<accession>A0ABQ5URR4</accession>
<comment type="catalytic activity">
    <reaction evidence="15">
        <text>L-tyrosyl-[protein] + ATP = O-phospho-L-tyrosyl-[protein] + ADP + H(+)</text>
        <dbReference type="Rhea" id="RHEA:10596"/>
        <dbReference type="Rhea" id="RHEA-COMP:10136"/>
        <dbReference type="Rhea" id="RHEA-COMP:20101"/>
        <dbReference type="ChEBI" id="CHEBI:15378"/>
        <dbReference type="ChEBI" id="CHEBI:30616"/>
        <dbReference type="ChEBI" id="CHEBI:46858"/>
        <dbReference type="ChEBI" id="CHEBI:61978"/>
        <dbReference type="ChEBI" id="CHEBI:456216"/>
        <dbReference type="EC" id="2.7.10.2"/>
    </reaction>
</comment>
<sequence length="716" mass="78930">MNERNIDLRGIFVILRRRVKLVLFIIVIGMLATASLLYALPSNYVAKTQLFLDVAGADGSNTKQSNAFGLTNSIVESEVKLIKSEPVLVKAFADLQLLQTEEFGNKRSWLSVFGVPGSPSGLQQDEAAASQAFEEFNKRISAKRLGLTFLIEVTARSENAKRAADIANAIASSHIELKLKYNLAQTKSVQVLLDASAVETRKVLDVAETQLQSYFVDNLDEFAAQTSDTQLDQIRRELQLVQEDRARDERRFELLNEFGREKNWDILKSSSISSNLQLAQKQRDALLRRIEAEPNSDANEALDEQLELLQKQINLLVDQEVSVIETDLRKGIVLEKDLLSRARNRAVELDFPSPLLRQFYQIKASAETARKQYENALEAASSNRVRAATLLSDVRIVSTATVPLHAVSPNRPLMLALALLFFVTVAIILALLLDHYWGGISSSEQLEELLGLRTGAVLPQVESRDASLHARQQHLAFIMDDAPNSAFSEAVRKLRSEIEISAGKAKGNSDTGGTVILLSSAVAKEGKSTVSIALAKNLAASGARTLIIDADLRKPTIHEYLGLEGENGLVEFLKDTKETDFLAKSFKTRVAPNLDVLPGRSLLGLKTDALVSSVGFQQLIRSVRRHYDFIILDTPPLLPVVDTTYLLPHADVVLLIVGFQSTDQRQVQHAAKLIVEHAGAKAAIIPILNKSDLIAAQYLQHYGGYRFSGITQIAAD</sequence>
<evidence type="ECO:0000256" key="12">
    <source>
        <dbReference type="ARBA" id="ARBA00022989"/>
    </source>
</evidence>
<evidence type="ECO:0000313" key="21">
    <source>
        <dbReference type="EMBL" id="GLQ17878.1"/>
    </source>
</evidence>
<evidence type="ECO:0000259" key="18">
    <source>
        <dbReference type="Pfam" id="PF02706"/>
    </source>
</evidence>
<dbReference type="Pfam" id="PF13807">
    <property type="entry name" value="GNVR"/>
    <property type="match status" value="1"/>
</dbReference>
<comment type="subcellular location">
    <subcellularLocation>
        <location evidence="1">Cell inner membrane</location>
        <topology evidence="1">Multi-pass membrane protein</topology>
    </subcellularLocation>
</comment>
<keyword evidence="6" id="KW-0997">Cell inner membrane</keyword>
<dbReference type="InterPro" id="IPR003856">
    <property type="entry name" value="LPS_length_determ_N"/>
</dbReference>
<dbReference type="Pfam" id="PF02706">
    <property type="entry name" value="Wzz"/>
    <property type="match status" value="1"/>
</dbReference>
<evidence type="ECO:0000256" key="1">
    <source>
        <dbReference type="ARBA" id="ARBA00004429"/>
    </source>
</evidence>
<feature type="coiled-coil region" evidence="16">
    <location>
        <begin position="224"/>
        <end position="251"/>
    </location>
</feature>
<evidence type="ECO:0000256" key="16">
    <source>
        <dbReference type="SAM" id="Coils"/>
    </source>
</evidence>
<evidence type="ECO:0000256" key="2">
    <source>
        <dbReference type="ARBA" id="ARBA00007316"/>
    </source>
</evidence>
<evidence type="ECO:0000256" key="13">
    <source>
        <dbReference type="ARBA" id="ARBA00023136"/>
    </source>
</evidence>
<proteinExistence type="inferred from homology"/>
<evidence type="ECO:0000256" key="5">
    <source>
        <dbReference type="ARBA" id="ARBA00022475"/>
    </source>
</evidence>
<keyword evidence="16" id="KW-0175">Coiled coil</keyword>
<evidence type="ECO:0000259" key="20">
    <source>
        <dbReference type="Pfam" id="PF13807"/>
    </source>
</evidence>
<keyword evidence="7" id="KW-0808">Transferase</keyword>
<feature type="domain" description="AAA" evidence="19">
    <location>
        <begin position="526"/>
        <end position="659"/>
    </location>
</feature>
<keyword evidence="14" id="KW-0829">Tyrosine-protein kinase</keyword>
<evidence type="ECO:0000256" key="17">
    <source>
        <dbReference type="SAM" id="Phobius"/>
    </source>
</evidence>
<dbReference type="InterPro" id="IPR032807">
    <property type="entry name" value="GNVR"/>
</dbReference>
<evidence type="ECO:0000259" key="19">
    <source>
        <dbReference type="Pfam" id="PF13614"/>
    </source>
</evidence>
<keyword evidence="8 17" id="KW-0812">Transmembrane</keyword>
<evidence type="ECO:0000256" key="4">
    <source>
        <dbReference type="ARBA" id="ARBA00011903"/>
    </source>
</evidence>
<feature type="domain" description="Tyrosine-protein kinase G-rich" evidence="20">
    <location>
        <begin position="365"/>
        <end position="432"/>
    </location>
</feature>
<organism evidence="21 22">
    <name type="scientific">Maritalea porphyrae</name>
    <dbReference type="NCBI Taxonomy" id="880732"/>
    <lineage>
        <taxon>Bacteria</taxon>
        <taxon>Pseudomonadati</taxon>
        <taxon>Pseudomonadota</taxon>
        <taxon>Alphaproteobacteria</taxon>
        <taxon>Hyphomicrobiales</taxon>
        <taxon>Devosiaceae</taxon>
        <taxon>Maritalea</taxon>
    </lineage>
</organism>
<dbReference type="SUPFAM" id="SSF52540">
    <property type="entry name" value="P-loop containing nucleoside triphosphate hydrolases"/>
    <property type="match status" value="1"/>
</dbReference>
<evidence type="ECO:0000256" key="10">
    <source>
        <dbReference type="ARBA" id="ARBA00022777"/>
    </source>
</evidence>
<keyword evidence="9" id="KW-0547">Nucleotide-binding</keyword>
<evidence type="ECO:0000256" key="14">
    <source>
        <dbReference type="ARBA" id="ARBA00023137"/>
    </source>
</evidence>